<evidence type="ECO:0000313" key="4">
    <source>
        <dbReference type="Proteomes" id="UP000297635"/>
    </source>
</evidence>
<dbReference type="Gene3D" id="3.60.60.10">
    <property type="entry name" value="Penicillin V Acylase, Chain A"/>
    <property type="match status" value="1"/>
</dbReference>
<feature type="chain" id="PRO_5021253480" description="Dipeptidase" evidence="2">
    <location>
        <begin position="19"/>
        <end position="544"/>
    </location>
</feature>
<keyword evidence="1" id="KW-0378">Hydrolase</keyword>
<protein>
    <recommendedName>
        <fullName evidence="1">Dipeptidase</fullName>
        <ecNumber evidence="1">3.4.-.-</ecNumber>
    </recommendedName>
</protein>
<dbReference type="GO" id="GO:0070004">
    <property type="term" value="F:cysteine-type exopeptidase activity"/>
    <property type="evidence" value="ECO:0007669"/>
    <property type="project" value="InterPro"/>
</dbReference>
<evidence type="ECO:0000256" key="2">
    <source>
        <dbReference type="SAM" id="SignalP"/>
    </source>
</evidence>
<name>A0A4Z0VA64_9BACT</name>
<keyword evidence="1" id="KW-0224">Dipeptidase</keyword>
<comment type="catalytic activity">
    <reaction evidence="1">
        <text>an L-aminoacyl-L-amino acid + H2O = 2 an L-alpha-amino acid</text>
        <dbReference type="Rhea" id="RHEA:48940"/>
        <dbReference type="ChEBI" id="CHEBI:15377"/>
        <dbReference type="ChEBI" id="CHEBI:59869"/>
        <dbReference type="ChEBI" id="CHEBI:77460"/>
    </reaction>
</comment>
<comment type="similarity">
    <text evidence="1">Belongs to the peptidase C69 family.</text>
</comment>
<accession>A0A4Z0VA64</accession>
<dbReference type="Proteomes" id="UP000297635">
    <property type="component" value="Unassembled WGS sequence"/>
</dbReference>
<dbReference type="RefSeq" id="WP_135471406.1">
    <property type="nucleotide sequence ID" value="NZ_CASGTF010000043.1"/>
</dbReference>
<dbReference type="EC" id="3.4.-.-" evidence="1"/>
<keyword evidence="4" id="KW-1185">Reference proteome</keyword>
<feature type="signal peptide" evidence="2">
    <location>
        <begin position="1"/>
        <end position="18"/>
    </location>
</feature>
<dbReference type="GO" id="GO:0006508">
    <property type="term" value="P:proteolysis"/>
    <property type="evidence" value="ECO:0007669"/>
    <property type="project" value="UniProtKB-KW"/>
</dbReference>
<dbReference type="EMBL" id="SJSA01000001">
    <property type="protein sequence ID" value="TGG40393.1"/>
    <property type="molecule type" value="Genomic_DNA"/>
</dbReference>
<keyword evidence="1" id="KW-0645">Protease</keyword>
<evidence type="ECO:0000313" key="3">
    <source>
        <dbReference type="EMBL" id="TGG40393.1"/>
    </source>
</evidence>
<dbReference type="GO" id="GO:0016805">
    <property type="term" value="F:dipeptidase activity"/>
    <property type="evidence" value="ECO:0007669"/>
    <property type="project" value="UniProtKB-KW"/>
</dbReference>
<dbReference type="Pfam" id="PF03577">
    <property type="entry name" value="Peptidase_C69"/>
    <property type="match status" value="1"/>
</dbReference>
<evidence type="ECO:0000256" key="1">
    <source>
        <dbReference type="RuleBase" id="RU364089"/>
    </source>
</evidence>
<dbReference type="PANTHER" id="PTHR12994:SF17">
    <property type="entry name" value="LD30995P"/>
    <property type="match status" value="1"/>
</dbReference>
<reference evidence="3 4" key="1">
    <citation type="submission" date="2019-02" db="EMBL/GenBank/DDBJ databases">
        <title>Isolation and identification of novel species under the genus Muribaculum.</title>
        <authorList>
            <person name="Miyake S."/>
            <person name="Ding Y."/>
            <person name="Low A."/>
            <person name="Soh M."/>
            <person name="Seedorf H."/>
        </authorList>
    </citation>
    <scope>NUCLEOTIDE SEQUENCE [LARGE SCALE GENOMIC DNA]</scope>
    <source>
        <strain evidence="3 4">TLL-A3</strain>
    </source>
</reference>
<organism evidence="3 4">
    <name type="scientific">Duncaniella freteri</name>
    <dbReference type="NCBI Taxonomy" id="2530391"/>
    <lineage>
        <taxon>Bacteria</taxon>
        <taxon>Pseudomonadati</taxon>
        <taxon>Bacteroidota</taxon>
        <taxon>Bacteroidia</taxon>
        <taxon>Bacteroidales</taxon>
        <taxon>Muribaculaceae</taxon>
        <taxon>Duncaniella</taxon>
    </lineage>
</organism>
<dbReference type="GeneID" id="82149483"/>
<proteinExistence type="inferred from homology"/>
<dbReference type="InterPro" id="IPR005322">
    <property type="entry name" value="Peptidase_C69"/>
</dbReference>
<dbReference type="AlphaFoldDB" id="A0A4Z0VA64"/>
<sequence length="544" mass="61278">MKLKTLLAGICLVSSVQALPCTSLIAGKNATADGSVLVTYAADSHTLYGELYHTPAATHEPGAMRKIYEWDTGKYLGEIPQPRQTYSTVGNMNEHGVTISESTWGGRPELADTTGIMDYGSLIYVTLERAKTAREALKIMTDLVKEYGYHSSGESFSIADTNEVWVMELIGKGGKEKGAVWVARRVPDDCISGHANFPRIHQFPLNDKETTLYSPDVIEFARKQGYFKGKDKDFSFSSAYGELDGTATRGCDGRVWSYFNMFSEGMDRYLPWILESKGEVMPLWVKPEKKLSVGDMRQAMRDHFEGTPMDMTKDVGAGPYKVPYRWRPMTFKVDGKEYLNERAIATQQTGFSFVSQMNEAHPQAMKGILWFGVDDANTCVYVPMYSCLTEVPHEFAPGNGDMLTLSWDAAFWVNNYVANQAYNRYSQMIPDIRRVQNGEEETLDKEVKMLLAGVRDMSTADASAMLNNHSRMASARYLKNYKALGDYLLVKYLDGNVKKEKDGKFERTPEGVCVSPNFPGYDERYYRAIVEDTGDHLRVKEFKK</sequence>
<comment type="caution">
    <text evidence="3">The sequence shown here is derived from an EMBL/GenBank/DDBJ whole genome shotgun (WGS) entry which is preliminary data.</text>
</comment>
<keyword evidence="2" id="KW-0732">Signal</keyword>
<dbReference type="PANTHER" id="PTHR12994">
    <property type="entry name" value="SECERNIN"/>
    <property type="match status" value="1"/>
</dbReference>
<gene>
    <name evidence="3" type="ORF">EZ315_06735</name>
</gene>